<dbReference type="Proteomes" id="UP000663873">
    <property type="component" value="Unassembled WGS sequence"/>
</dbReference>
<evidence type="ECO:0000313" key="3">
    <source>
        <dbReference type="Proteomes" id="UP000663873"/>
    </source>
</evidence>
<accession>A0A821MIT6</accession>
<feature type="region of interest" description="Disordered" evidence="1">
    <location>
        <begin position="68"/>
        <end position="105"/>
    </location>
</feature>
<feature type="non-terminal residue" evidence="2">
    <location>
        <position position="151"/>
    </location>
</feature>
<dbReference type="EMBL" id="CAJOBP010042675">
    <property type="protein sequence ID" value="CAF4767961.1"/>
    <property type="molecule type" value="Genomic_DNA"/>
</dbReference>
<gene>
    <name evidence="2" type="ORF">UJA718_LOCUS39766</name>
</gene>
<keyword evidence="3" id="KW-1185">Reference proteome</keyword>
<evidence type="ECO:0000256" key="1">
    <source>
        <dbReference type="SAM" id="MobiDB-lite"/>
    </source>
</evidence>
<name>A0A821MIT6_9BILA</name>
<comment type="caution">
    <text evidence="2">The sequence shown here is derived from an EMBL/GenBank/DDBJ whole genome shotgun (WGS) entry which is preliminary data.</text>
</comment>
<organism evidence="2 3">
    <name type="scientific">Rotaria socialis</name>
    <dbReference type="NCBI Taxonomy" id="392032"/>
    <lineage>
        <taxon>Eukaryota</taxon>
        <taxon>Metazoa</taxon>
        <taxon>Spiralia</taxon>
        <taxon>Gnathifera</taxon>
        <taxon>Rotifera</taxon>
        <taxon>Eurotatoria</taxon>
        <taxon>Bdelloidea</taxon>
        <taxon>Philodinida</taxon>
        <taxon>Philodinidae</taxon>
        <taxon>Rotaria</taxon>
    </lineage>
</organism>
<proteinExistence type="predicted"/>
<sequence>MKEFDNHPAKIDITNMDGQVNASFVGNPTDYQLQTISEEEYPQASGLLRGTAASASSFQVHYEAASGEDSHGITFAPPPPAPSSAFTHHHQQHHRSNETGTFERQSSILDPMSDRVSTILVWKNLVVFTREDKKKLFFKRCLSKNAEPKSK</sequence>
<reference evidence="2" key="1">
    <citation type="submission" date="2021-02" db="EMBL/GenBank/DDBJ databases">
        <authorList>
            <person name="Nowell W R."/>
        </authorList>
    </citation>
    <scope>NUCLEOTIDE SEQUENCE</scope>
</reference>
<evidence type="ECO:0000313" key="2">
    <source>
        <dbReference type="EMBL" id="CAF4767961.1"/>
    </source>
</evidence>
<protein>
    <submittedName>
        <fullName evidence="2">Uncharacterized protein</fullName>
    </submittedName>
</protein>
<dbReference type="AlphaFoldDB" id="A0A821MIT6"/>